<dbReference type="Gene3D" id="3.30.70.1060">
    <property type="entry name" value="Dimeric alpha+beta barrel"/>
    <property type="match status" value="1"/>
</dbReference>
<dbReference type="InterPro" id="IPR011008">
    <property type="entry name" value="Dimeric_a/b-barrel"/>
</dbReference>
<proteinExistence type="inferred from homology"/>
<dbReference type="EMBL" id="CP036261">
    <property type="protein sequence ID" value="QDS88013.1"/>
    <property type="molecule type" value="Genomic_DNA"/>
</dbReference>
<accession>A0A517LZG2</accession>
<dbReference type="RefSeq" id="WP_218934717.1">
    <property type="nucleotide sequence ID" value="NZ_CP036261.1"/>
</dbReference>
<dbReference type="PANTHER" id="PTHR35174:SF3">
    <property type="entry name" value="BLL7171 PROTEIN"/>
    <property type="match status" value="1"/>
</dbReference>
<feature type="domain" description="YCII-related" evidence="2">
    <location>
        <begin position="1"/>
        <end position="113"/>
    </location>
</feature>
<gene>
    <name evidence="3" type="ORF">EC9_21990</name>
</gene>
<dbReference type="Pfam" id="PF03795">
    <property type="entry name" value="YCII"/>
    <property type="match status" value="1"/>
</dbReference>
<evidence type="ECO:0000259" key="2">
    <source>
        <dbReference type="Pfam" id="PF03795"/>
    </source>
</evidence>
<organism evidence="3 4">
    <name type="scientific">Rosistilla ulvae</name>
    <dbReference type="NCBI Taxonomy" id="1930277"/>
    <lineage>
        <taxon>Bacteria</taxon>
        <taxon>Pseudomonadati</taxon>
        <taxon>Planctomycetota</taxon>
        <taxon>Planctomycetia</taxon>
        <taxon>Pirellulales</taxon>
        <taxon>Pirellulaceae</taxon>
        <taxon>Rosistilla</taxon>
    </lineage>
</organism>
<evidence type="ECO:0000313" key="4">
    <source>
        <dbReference type="Proteomes" id="UP000319557"/>
    </source>
</evidence>
<reference evidence="3 4" key="1">
    <citation type="submission" date="2019-02" db="EMBL/GenBank/DDBJ databases">
        <title>Deep-cultivation of Planctomycetes and their phenomic and genomic characterization uncovers novel biology.</title>
        <authorList>
            <person name="Wiegand S."/>
            <person name="Jogler M."/>
            <person name="Boedeker C."/>
            <person name="Pinto D."/>
            <person name="Vollmers J."/>
            <person name="Rivas-Marin E."/>
            <person name="Kohn T."/>
            <person name="Peeters S.H."/>
            <person name="Heuer A."/>
            <person name="Rast P."/>
            <person name="Oberbeckmann S."/>
            <person name="Bunk B."/>
            <person name="Jeske O."/>
            <person name="Meyerdierks A."/>
            <person name="Storesund J.E."/>
            <person name="Kallscheuer N."/>
            <person name="Luecker S."/>
            <person name="Lage O.M."/>
            <person name="Pohl T."/>
            <person name="Merkel B.J."/>
            <person name="Hornburger P."/>
            <person name="Mueller R.-W."/>
            <person name="Bruemmer F."/>
            <person name="Labrenz M."/>
            <person name="Spormann A.M."/>
            <person name="Op den Camp H."/>
            <person name="Overmann J."/>
            <person name="Amann R."/>
            <person name="Jetten M.S.M."/>
            <person name="Mascher T."/>
            <person name="Medema M.H."/>
            <person name="Devos D.P."/>
            <person name="Kaster A.-K."/>
            <person name="Ovreas L."/>
            <person name="Rohde M."/>
            <person name="Galperin M.Y."/>
            <person name="Jogler C."/>
        </authorList>
    </citation>
    <scope>NUCLEOTIDE SEQUENCE [LARGE SCALE GENOMIC DNA]</scope>
    <source>
        <strain evidence="3 4">EC9</strain>
    </source>
</reference>
<dbReference type="PANTHER" id="PTHR35174">
    <property type="entry name" value="BLL7171 PROTEIN-RELATED"/>
    <property type="match status" value="1"/>
</dbReference>
<dbReference type="Proteomes" id="UP000319557">
    <property type="component" value="Chromosome"/>
</dbReference>
<evidence type="ECO:0000256" key="1">
    <source>
        <dbReference type="ARBA" id="ARBA00007689"/>
    </source>
</evidence>
<dbReference type="InterPro" id="IPR005545">
    <property type="entry name" value="YCII"/>
</dbReference>
<sequence>MRFICFGYVDSSRFASMDAAEMEAMVQECFEYDDQLRAGVHFAGGEPLQEPNQGVTLRLHDDAVQVTDGPFAETKEQIGGILILEADNLQHAIELMTKHPGVRSGPFEIRPVDESIAAMIQQRNLTFQQLQKSE</sequence>
<dbReference type="AlphaFoldDB" id="A0A517LZG2"/>
<comment type="similarity">
    <text evidence="1">Belongs to the YciI family.</text>
</comment>
<name>A0A517LZG2_9BACT</name>
<evidence type="ECO:0000313" key="3">
    <source>
        <dbReference type="EMBL" id="QDS88013.1"/>
    </source>
</evidence>
<keyword evidence="4" id="KW-1185">Reference proteome</keyword>
<protein>
    <submittedName>
        <fullName evidence="3">YCII-related domain protein</fullName>
    </submittedName>
</protein>
<dbReference type="SUPFAM" id="SSF54909">
    <property type="entry name" value="Dimeric alpha+beta barrel"/>
    <property type="match status" value="1"/>
</dbReference>
<dbReference type="KEGG" id="ruv:EC9_21990"/>